<dbReference type="AlphaFoldDB" id="A0A448XEV0"/>
<keyword evidence="3" id="KW-1185">Reference proteome</keyword>
<comment type="caution">
    <text evidence="2">The sequence shown here is derived from an EMBL/GenBank/DDBJ whole genome shotgun (WGS) entry which is preliminary data.</text>
</comment>
<name>A0A448XEV0_9PLAT</name>
<feature type="compositionally biased region" description="Polar residues" evidence="1">
    <location>
        <begin position="68"/>
        <end position="77"/>
    </location>
</feature>
<accession>A0A448XEV0</accession>
<sequence length="125" mass="13836">MDQASNRSSSNLLTPLVTRRSRFSSLRRYAFMPPSGNSTLNEEAEMETNGQTANSQMNTGLNKGKLVSTKTTHSSPNRAYLRPGNGVCSFSAGKVYNMARVLDANRIEKLKLIVQEFEMVCVLKS</sequence>
<evidence type="ECO:0000256" key="1">
    <source>
        <dbReference type="SAM" id="MobiDB-lite"/>
    </source>
</evidence>
<feature type="compositionally biased region" description="Polar residues" evidence="1">
    <location>
        <begin position="48"/>
        <end position="61"/>
    </location>
</feature>
<gene>
    <name evidence="2" type="ORF">PXEA_LOCUS28336</name>
</gene>
<evidence type="ECO:0000313" key="2">
    <source>
        <dbReference type="EMBL" id="VEL34896.1"/>
    </source>
</evidence>
<evidence type="ECO:0000313" key="3">
    <source>
        <dbReference type="Proteomes" id="UP000784294"/>
    </source>
</evidence>
<reference evidence="2" key="1">
    <citation type="submission" date="2018-11" db="EMBL/GenBank/DDBJ databases">
        <authorList>
            <consortium name="Pathogen Informatics"/>
        </authorList>
    </citation>
    <scope>NUCLEOTIDE SEQUENCE</scope>
</reference>
<protein>
    <submittedName>
        <fullName evidence="2">Uncharacterized protein</fullName>
    </submittedName>
</protein>
<dbReference type="Proteomes" id="UP000784294">
    <property type="component" value="Unassembled WGS sequence"/>
</dbReference>
<dbReference type="EMBL" id="CAAALY010248635">
    <property type="protein sequence ID" value="VEL34896.1"/>
    <property type="molecule type" value="Genomic_DNA"/>
</dbReference>
<feature type="region of interest" description="Disordered" evidence="1">
    <location>
        <begin position="34"/>
        <end position="80"/>
    </location>
</feature>
<organism evidence="2 3">
    <name type="scientific">Protopolystoma xenopodis</name>
    <dbReference type="NCBI Taxonomy" id="117903"/>
    <lineage>
        <taxon>Eukaryota</taxon>
        <taxon>Metazoa</taxon>
        <taxon>Spiralia</taxon>
        <taxon>Lophotrochozoa</taxon>
        <taxon>Platyhelminthes</taxon>
        <taxon>Monogenea</taxon>
        <taxon>Polyopisthocotylea</taxon>
        <taxon>Polystomatidea</taxon>
        <taxon>Polystomatidae</taxon>
        <taxon>Protopolystoma</taxon>
    </lineage>
</organism>
<proteinExistence type="predicted"/>